<feature type="compositionally biased region" description="Polar residues" evidence="1">
    <location>
        <begin position="64"/>
        <end position="78"/>
    </location>
</feature>
<evidence type="ECO:0000256" key="2">
    <source>
        <dbReference type="SAM" id="SignalP"/>
    </source>
</evidence>
<dbReference type="VEuPathDB" id="VectorBase:GBRI026054"/>
<evidence type="ECO:0000313" key="3">
    <source>
        <dbReference type="EnsemblMetazoa" id="GBRI026054-PA"/>
    </source>
</evidence>
<keyword evidence="2" id="KW-0732">Signal</keyword>
<dbReference type="Proteomes" id="UP000091820">
    <property type="component" value="Unassembled WGS sequence"/>
</dbReference>
<reference evidence="3" key="2">
    <citation type="submission" date="2020-05" db="UniProtKB">
        <authorList>
            <consortium name="EnsemblMetazoa"/>
        </authorList>
    </citation>
    <scope>IDENTIFICATION</scope>
    <source>
        <strain evidence="3">IAEA</strain>
    </source>
</reference>
<name>A0A1A9WNF0_9MUSC</name>
<protein>
    <submittedName>
        <fullName evidence="3">Uncharacterized protein</fullName>
    </submittedName>
</protein>
<feature type="region of interest" description="Disordered" evidence="1">
    <location>
        <begin position="18"/>
        <end position="100"/>
    </location>
</feature>
<feature type="signal peptide" evidence="2">
    <location>
        <begin position="1"/>
        <end position="20"/>
    </location>
</feature>
<proteinExistence type="predicted"/>
<dbReference type="EnsemblMetazoa" id="GBRI026054-RA">
    <property type="protein sequence ID" value="GBRI026054-PA"/>
    <property type="gene ID" value="GBRI026054"/>
</dbReference>
<evidence type="ECO:0000313" key="4">
    <source>
        <dbReference type="Proteomes" id="UP000091820"/>
    </source>
</evidence>
<feature type="compositionally biased region" description="Polar residues" evidence="1">
    <location>
        <begin position="87"/>
        <end position="100"/>
    </location>
</feature>
<organism evidence="3 4">
    <name type="scientific">Glossina brevipalpis</name>
    <dbReference type="NCBI Taxonomy" id="37001"/>
    <lineage>
        <taxon>Eukaryota</taxon>
        <taxon>Metazoa</taxon>
        <taxon>Ecdysozoa</taxon>
        <taxon>Arthropoda</taxon>
        <taxon>Hexapoda</taxon>
        <taxon>Insecta</taxon>
        <taxon>Pterygota</taxon>
        <taxon>Neoptera</taxon>
        <taxon>Endopterygota</taxon>
        <taxon>Diptera</taxon>
        <taxon>Brachycera</taxon>
        <taxon>Muscomorpha</taxon>
        <taxon>Hippoboscoidea</taxon>
        <taxon>Glossinidae</taxon>
        <taxon>Glossina</taxon>
    </lineage>
</organism>
<dbReference type="AlphaFoldDB" id="A0A1A9WNF0"/>
<feature type="compositionally biased region" description="Acidic residues" evidence="1">
    <location>
        <begin position="24"/>
        <end position="56"/>
    </location>
</feature>
<evidence type="ECO:0000256" key="1">
    <source>
        <dbReference type="SAM" id="MobiDB-lite"/>
    </source>
</evidence>
<accession>A0A1A9WNF0</accession>
<sequence>MLNQKHVLLSLNLSLYLTGGDVDSNADEDDVNKDEDDVNDNEDVDDGENIDDDGSEPQEIPQIDLNTALPTPVNSDASNGGWHSYEVSPQTAVNRSNQSKARTRMVMPCHTGMAMPCTALTVYKWQCFIPLLYRCIYGNALHHLTSDQLSQHTTSPLLIHQSRRRKNTPDTTLQLQALSKHRRHIYMRQRPEADISLLILLQKFFQPFRFSRLISYEWNCLRLMVQCALGREIGVQCGKWGEIVE</sequence>
<keyword evidence="4" id="KW-1185">Reference proteome</keyword>
<reference evidence="4" key="1">
    <citation type="submission" date="2014-03" db="EMBL/GenBank/DDBJ databases">
        <authorList>
            <person name="Aksoy S."/>
            <person name="Warren W."/>
            <person name="Wilson R.K."/>
        </authorList>
    </citation>
    <scope>NUCLEOTIDE SEQUENCE [LARGE SCALE GENOMIC DNA]</scope>
    <source>
        <strain evidence="4">IAEA</strain>
    </source>
</reference>
<feature type="chain" id="PRO_5008400497" evidence="2">
    <location>
        <begin position="21"/>
        <end position="245"/>
    </location>
</feature>